<sequence>MPRGSLSNVLDASSKQENLVNKKPVTSLLRPIYSRMQSRSLVAGRVIVWPEATSAENATHQQRLHPSNACLAGTKRAGGDSGRITLDLTTNASSLVYSLYPGHPVVLTATNLTGRSLTAFEFYQPNVLPLFETTNGTSYSNVPDLHVAVACGPFTTTTSHDISPLLALLKDIKEYRPHVLILLGPLVDSSHPLIEEYRDSTYEELYQSRLNTVAEWCHLLKTSVVIVSSWREICGNPVYPTPPPFGSGKPYWTQKNPELATWYENVTFVWDPCTLRIGPFVMGLSSPDVLFQMSSEEINANCTGDRLARLCRHVLTAANFYPIHPPAESLPLDYPLWQDHAHFPSNRSPHCLVLPSRLRAFIKSVENVVCVNPGLITRPGSTAAGSYARLIFSIKDSSADLQESAMDVVSWAGDEKTATDSTKSGVTILGEVVQL</sequence>
<dbReference type="WBParaSite" id="MCU_008428-RA">
    <property type="protein sequence ID" value="MCU_008428-RA"/>
    <property type="gene ID" value="MCU_008428"/>
</dbReference>
<evidence type="ECO:0000256" key="5">
    <source>
        <dbReference type="ARBA" id="ARBA00023242"/>
    </source>
</evidence>
<dbReference type="Pfam" id="PF04042">
    <property type="entry name" value="DNA_pol_E_B"/>
    <property type="match status" value="1"/>
</dbReference>
<name>A0A5K3FIC1_MESCO</name>
<dbReference type="GO" id="GO:0003677">
    <property type="term" value="F:DNA binding"/>
    <property type="evidence" value="ECO:0007669"/>
    <property type="project" value="InterPro"/>
</dbReference>
<accession>A0A5K3FIC1</accession>
<dbReference type="AlphaFoldDB" id="A0A5K3FIC1"/>
<dbReference type="Gene3D" id="3.60.21.60">
    <property type="match status" value="2"/>
</dbReference>
<evidence type="ECO:0000256" key="2">
    <source>
        <dbReference type="ARBA" id="ARBA00007299"/>
    </source>
</evidence>
<dbReference type="GO" id="GO:0006270">
    <property type="term" value="P:DNA replication initiation"/>
    <property type="evidence" value="ECO:0007669"/>
    <property type="project" value="TreeGrafter"/>
</dbReference>
<dbReference type="PANTHER" id="PTHR23061:SF12">
    <property type="entry name" value="DNA POLYMERASE ALPHA SUBUNIT B"/>
    <property type="match status" value="1"/>
</dbReference>
<evidence type="ECO:0000256" key="3">
    <source>
        <dbReference type="ARBA" id="ARBA00018596"/>
    </source>
</evidence>
<comment type="subcellular location">
    <subcellularLocation>
        <location evidence="1">Nucleus</location>
    </subcellularLocation>
</comment>
<comment type="similarity">
    <text evidence="2">Belongs to the DNA polymerase alpha subunit B family.</text>
</comment>
<protein>
    <recommendedName>
        <fullName evidence="3">DNA polymerase alpha subunit B</fullName>
    </recommendedName>
</protein>
<evidence type="ECO:0000256" key="4">
    <source>
        <dbReference type="ARBA" id="ARBA00022705"/>
    </source>
</evidence>
<dbReference type="PANTHER" id="PTHR23061">
    <property type="entry name" value="DNA POLYMERASE 2 ALPHA 70 KDA SUBUNIT"/>
    <property type="match status" value="1"/>
</dbReference>
<proteinExistence type="inferred from homology"/>
<keyword evidence="5" id="KW-0539">Nucleus</keyword>
<dbReference type="GO" id="GO:0005658">
    <property type="term" value="C:alpha DNA polymerase:primase complex"/>
    <property type="evidence" value="ECO:0007669"/>
    <property type="project" value="TreeGrafter"/>
</dbReference>
<reference evidence="7" key="1">
    <citation type="submission" date="2019-11" db="UniProtKB">
        <authorList>
            <consortium name="WormBaseParasite"/>
        </authorList>
    </citation>
    <scope>IDENTIFICATION</scope>
</reference>
<evidence type="ECO:0000313" key="7">
    <source>
        <dbReference type="WBParaSite" id="MCU_008428-RA"/>
    </source>
</evidence>
<keyword evidence="4" id="KW-0235">DNA replication</keyword>
<feature type="domain" description="DNA polymerase alpha/delta/epsilon subunit B" evidence="6">
    <location>
        <begin position="147"/>
        <end position="363"/>
    </location>
</feature>
<evidence type="ECO:0000256" key="1">
    <source>
        <dbReference type="ARBA" id="ARBA00004123"/>
    </source>
</evidence>
<dbReference type="InterPro" id="IPR007185">
    <property type="entry name" value="DNA_pol_a/d/e_bsu"/>
</dbReference>
<organism evidence="7">
    <name type="scientific">Mesocestoides corti</name>
    <name type="common">Flatworm</name>
    <dbReference type="NCBI Taxonomy" id="53468"/>
    <lineage>
        <taxon>Eukaryota</taxon>
        <taxon>Metazoa</taxon>
        <taxon>Spiralia</taxon>
        <taxon>Lophotrochozoa</taxon>
        <taxon>Platyhelminthes</taxon>
        <taxon>Cestoda</taxon>
        <taxon>Eucestoda</taxon>
        <taxon>Cyclophyllidea</taxon>
        <taxon>Mesocestoididae</taxon>
        <taxon>Mesocestoides</taxon>
    </lineage>
</organism>
<evidence type="ECO:0000259" key="6">
    <source>
        <dbReference type="Pfam" id="PF04042"/>
    </source>
</evidence>
<dbReference type="InterPro" id="IPR016722">
    <property type="entry name" value="DNA_pol_alpha_bsu"/>
</dbReference>